<evidence type="ECO:0000313" key="3">
    <source>
        <dbReference type="Proteomes" id="UP000239590"/>
    </source>
</evidence>
<dbReference type="RefSeq" id="WP_104712936.1">
    <property type="nucleotide sequence ID" value="NZ_PTRA01000001.1"/>
</dbReference>
<feature type="signal peptide" evidence="1">
    <location>
        <begin position="1"/>
        <end position="25"/>
    </location>
</feature>
<name>A0A2S7IS45_9BACT</name>
<evidence type="ECO:0008006" key="4">
    <source>
        <dbReference type="Google" id="ProtNLM"/>
    </source>
</evidence>
<gene>
    <name evidence="2" type="ORF">C5O19_13260</name>
</gene>
<evidence type="ECO:0000313" key="2">
    <source>
        <dbReference type="EMBL" id="PQA60541.1"/>
    </source>
</evidence>
<comment type="caution">
    <text evidence="2">The sequence shown here is derived from an EMBL/GenBank/DDBJ whole genome shotgun (WGS) entry which is preliminary data.</text>
</comment>
<dbReference type="OrthoDB" id="9813254at2"/>
<dbReference type="AlphaFoldDB" id="A0A2S7IS45"/>
<accession>A0A2S7IS45</accession>
<keyword evidence="3" id="KW-1185">Reference proteome</keyword>
<evidence type="ECO:0000256" key="1">
    <source>
        <dbReference type="SAM" id="SignalP"/>
    </source>
</evidence>
<feature type="chain" id="PRO_5015424524" description="ABC transporter substrate-binding protein" evidence="1">
    <location>
        <begin position="26"/>
        <end position="375"/>
    </location>
</feature>
<keyword evidence="1" id="KW-0732">Signal</keyword>
<dbReference type="InterPro" id="IPR011990">
    <property type="entry name" value="TPR-like_helical_dom_sf"/>
</dbReference>
<reference evidence="3" key="1">
    <citation type="submission" date="2018-02" db="EMBL/GenBank/DDBJ databases">
        <title>Genome sequencing of Solimonas sp. HR-BB.</title>
        <authorList>
            <person name="Lee Y."/>
            <person name="Jeon C.O."/>
        </authorList>
    </citation>
    <scope>NUCLEOTIDE SEQUENCE [LARGE SCALE GENOMIC DNA]</scope>
    <source>
        <strain evidence="3">HR-U</strain>
    </source>
</reference>
<dbReference type="Gene3D" id="1.25.40.10">
    <property type="entry name" value="Tetratricopeptide repeat domain"/>
    <property type="match status" value="2"/>
</dbReference>
<protein>
    <recommendedName>
        <fullName evidence="4">ABC transporter substrate-binding protein</fullName>
    </recommendedName>
</protein>
<sequence>MKNHTYLRFLLLLPFLIFQTFSAKSQILNDRETQQQVIEALQNIYNFEFKEAEPFQQKIKAKYPNHPVNPLLLAIQTYWQHLPVSENASAANRYQSYLNQSLEQAEQMKSVDKHDTEATFFLLASHSYLAMLESDRGEFMKAASEAKRTYNYMKKGFKLTEQNPEFFFSTGLYNYYREQYPQDHPIVKPIMMFFQNGNKTLGLKQMETGYQKGIFTKTEAAYYLVYVLIKHENNPAKALTYSTPLLKEYPNNPVYLTRHTEALTLAGRYTDAEPLAQQLAQKKQVVFKSSGEVFLGLILEKGKKNDAAAAAYYQKALQNKISEQYTQDYHAMAYCGLARIADRSGKKDQAREYYKKAQKLAEYRSTMDEIKHALK</sequence>
<dbReference type="EMBL" id="PTRA01000001">
    <property type="protein sequence ID" value="PQA60541.1"/>
    <property type="molecule type" value="Genomic_DNA"/>
</dbReference>
<dbReference type="Proteomes" id="UP000239590">
    <property type="component" value="Unassembled WGS sequence"/>
</dbReference>
<organism evidence="2 3">
    <name type="scientific">Siphonobacter curvatus</name>
    <dbReference type="NCBI Taxonomy" id="2094562"/>
    <lineage>
        <taxon>Bacteria</taxon>
        <taxon>Pseudomonadati</taxon>
        <taxon>Bacteroidota</taxon>
        <taxon>Cytophagia</taxon>
        <taxon>Cytophagales</taxon>
        <taxon>Cytophagaceae</taxon>
        <taxon>Siphonobacter</taxon>
    </lineage>
</organism>
<proteinExistence type="predicted"/>